<name>U1MU30_9EURY</name>
<keyword evidence="1" id="KW-0472">Membrane</keyword>
<evidence type="ECO:0000256" key="1">
    <source>
        <dbReference type="SAM" id="Phobius"/>
    </source>
</evidence>
<dbReference type="HOGENOM" id="CLU_2103450_0_0_2"/>
<protein>
    <submittedName>
        <fullName evidence="2">Uncharacterized protein</fullName>
    </submittedName>
</protein>
<feature type="transmembrane region" description="Helical" evidence="1">
    <location>
        <begin position="16"/>
        <end position="37"/>
    </location>
</feature>
<organism evidence="2 3">
    <name type="scientific">Haloquadratum walsbyi J07HQW2</name>
    <dbReference type="NCBI Taxonomy" id="1238425"/>
    <lineage>
        <taxon>Archaea</taxon>
        <taxon>Methanobacteriati</taxon>
        <taxon>Methanobacteriota</taxon>
        <taxon>Stenosarchaea group</taxon>
        <taxon>Halobacteria</taxon>
        <taxon>Halobacteriales</taxon>
        <taxon>Haloferacaceae</taxon>
        <taxon>Haloquadratum</taxon>
    </lineage>
</organism>
<accession>U1MU30</accession>
<keyword evidence="1" id="KW-1133">Transmembrane helix</keyword>
<evidence type="ECO:0000313" key="2">
    <source>
        <dbReference type="EMBL" id="ERG93809.1"/>
    </source>
</evidence>
<evidence type="ECO:0000313" key="3">
    <source>
        <dbReference type="Proteomes" id="UP000030710"/>
    </source>
</evidence>
<gene>
    <name evidence="2" type="ORF">J07HQW2_00243</name>
</gene>
<dbReference type="AlphaFoldDB" id="U1MU30"/>
<keyword evidence="1" id="KW-0812">Transmembrane</keyword>
<dbReference type="Proteomes" id="UP000030710">
    <property type="component" value="Unassembled WGS sequence"/>
</dbReference>
<sequence length="115" mass="13275">MLIAIEVLIHWLLSNVYTVFIFGLLPIIGGLVFEFIIHYHFKLSRNDRIFCYVIKLHKNGGEGSLNQLKTWNDNPLNISKKSGYLYISVLIKKSEERDNPASYVQEKIGEFPPCC</sequence>
<dbReference type="EMBL" id="KE356561">
    <property type="protein sequence ID" value="ERG93809.1"/>
    <property type="molecule type" value="Genomic_DNA"/>
</dbReference>
<proteinExistence type="predicted"/>
<reference evidence="2 3" key="1">
    <citation type="journal article" date="2013" name="PLoS ONE">
        <title>Assembly-driven community genomics of a hypersaline microbial ecosystem.</title>
        <authorList>
            <person name="Podell S."/>
            <person name="Ugalde J.A."/>
            <person name="Narasingarao P."/>
            <person name="Banfield J.F."/>
            <person name="Heidelberg K.B."/>
            <person name="Allen E.E."/>
        </authorList>
    </citation>
    <scope>NUCLEOTIDE SEQUENCE [LARGE SCALE GENOMIC DNA]</scope>
    <source>
        <strain evidence="3">J07HQW2</strain>
    </source>
</reference>